<evidence type="ECO:0000256" key="8">
    <source>
        <dbReference type="ARBA" id="ARBA00022833"/>
    </source>
</evidence>
<feature type="region of interest" description="Disordered" evidence="15">
    <location>
        <begin position="1733"/>
        <end position="1752"/>
    </location>
</feature>
<feature type="region of interest" description="Disordered" evidence="15">
    <location>
        <begin position="1020"/>
        <end position="1088"/>
    </location>
</feature>
<feature type="region of interest" description="Disordered" evidence="15">
    <location>
        <begin position="576"/>
        <end position="728"/>
    </location>
</feature>
<dbReference type="EMBL" id="SRMA01026025">
    <property type="protein sequence ID" value="TRY88752.1"/>
    <property type="molecule type" value="Genomic_DNA"/>
</dbReference>
<keyword evidence="4" id="KW-0963">Cytoplasm</keyword>
<keyword evidence="10" id="KW-0965">Cell junction</keyword>
<evidence type="ECO:0000313" key="18">
    <source>
        <dbReference type="Proteomes" id="UP000316079"/>
    </source>
</evidence>
<feature type="region of interest" description="Disordered" evidence="15">
    <location>
        <begin position="411"/>
        <end position="434"/>
    </location>
</feature>
<evidence type="ECO:0000256" key="7">
    <source>
        <dbReference type="ARBA" id="ARBA00022737"/>
    </source>
</evidence>
<keyword evidence="5" id="KW-0597">Phosphoprotein</keyword>
<evidence type="ECO:0000256" key="14">
    <source>
        <dbReference type="PROSITE-ProRule" id="PRU00125"/>
    </source>
</evidence>
<evidence type="ECO:0000256" key="1">
    <source>
        <dbReference type="ARBA" id="ARBA00004245"/>
    </source>
</evidence>
<organism evidence="17 18">
    <name type="scientific">Danionella cerebrum</name>
    <dbReference type="NCBI Taxonomy" id="2873325"/>
    <lineage>
        <taxon>Eukaryota</taxon>
        <taxon>Metazoa</taxon>
        <taxon>Chordata</taxon>
        <taxon>Craniata</taxon>
        <taxon>Vertebrata</taxon>
        <taxon>Euteleostomi</taxon>
        <taxon>Actinopterygii</taxon>
        <taxon>Neopterygii</taxon>
        <taxon>Teleostei</taxon>
        <taxon>Ostariophysi</taxon>
        <taxon>Cypriniformes</taxon>
        <taxon>Danionidae</taxon>
        <taxon>Danioninae</taxon>
        <taxon>Danionella</taxon>
    </lineage>
</organism>
<dbReference type="GO" id="GO:0005938">
    <property type="term" value="C:cell cortex"/>
    <property type="evidence" value="ECO:0007669"/>
    <property type="project" value="UniProtKB-SubCell"/>
</dbReference>
<feature type="compositionally biased region" description="Low complexity" evidence="15">
    <location>
        <begin position="1334"/>
        <end position="1347"/>
    </location>
</feature>
<feature type="compositionally biased region" description="Low complexity" evidence="15">
    <location>
        <begin position="898"/>
        <end position="908"/>
    </location>
</feature>
<evidence type="ECO:0000259" key="16">
    <source>
        <dbReference type="PROSITE" id="PS50023"/>
    </source>
</evidence>
<dbReference type="GO" id="GO:0005856">
    <property type="term" value="C:cytoskeleton"/>
    <property type="evidence" value="ECO:0007669"/>
    <property type="project" value="UniProtKB-SubCell"/>
</dbReference>
<feature type="compositionally biased region" description="Basic and acidic residues" evidence="15">
    <location>
        <begin position="284"/>
        <end position="306"/>
    </location>
</feature>
<feature type="compositionally biased region" description="Basic and acidic residues" evidence="15">
    <location>
        <begin position="190"/>
        <end position="216"/>
    </location>
</feature>
<feature type="compositionally biased region" description="Polar residues" evidence="15">
    <location>
        <begin position="99"/>
        <end position="109"/>
    </location>
</feature>
<feature type="compositionally biased region" description="Basic and acidic residues" evidence="15">
    <location>
        <begin position="819"/>
        <end position="828"/>
    </location>
</feature>
<dbReference type="FunFam" id="2.10.110.10:FF:000018">
    <property type="entry name" value="Paxillin isoform 1"/>
    <property type="match status" value="1"/>
</dbReference>
<dbReference type="CDD" id="cd09407">
    <property type="entry name" value="LIM2_Paxillin"/>
    <property type="match status" value="1"/>
</dbReference>
<evidence type="ECO:0000256" key="5">
    <source>
        <dbReference type="ARBA" id="ARBA00022553"/>
    </source>
</evidence>
<name>A0A553QFN2_9TELE</name>
<feature type="compositionally biased region" description="Pro residues" evidence="15">
    <location>
        <begin position="1680"/>
        <end position="1715"/>
    </location>
</feature>
<dbReference type="GO" id="GO:0034446">
    <property type="term" value="P:substrate adhesion-dependent cell spreading"/>
    <property type="evidence" value="ECO:0007669"/>
    <property type="project" value="TreeGrafter"/>
</dbReference>
<feature type="region of interest" description="Disordered" evidence="15">
    <location>
        <begin position="17"/>
        <end position="48"/>
    </location>
</feature>
<dbReference type="SMART" id="SM01319">
    <property type="entry name" value="Tankyrase_bdg_C"/>
    <property type="match status" value="1"/>
</dbReference>
<feature type="compositionally biased region" description="Low complexity" evidence="15">
    <location>
        <begin position="766"/>
        <end position="776"/>
    </location>
</feature>
<evidence type="ECO:0000256" key="3">
    <source>
        <dbReference type="ARBA" id="ARBA00004544"/>
    </source>
</evidence>
<feature type="domain" description="LIM zinc-binding" evidence="16">
    <location>
        <begin position="1834"/>
        <end position="1891"/>
    </location>
</feature>
<keyword evidence="6 14" id="KW-0479">Metal-binding</keyword>
<dbReference type="OrthoDB" id="15567at2759"/>
<dbReference type="CDD" id="cd09409">
    <property type="entry name" value="LIM3_Paxillin"/>
    <property type="match status" value="1"/>
</dbReference>
<feature type="domain" description="LIM zinc-binding" evidence="16">
    <location>
        <begin position="1952"/>
        <end position="2009"/>
    </location>
</feature>
<evidence type="ECO:0000313" key="17">
    <source>
        <dbReference type="EMBL" id="TRY88752.1"/>
    </source>
</evidence>
<dbReference type="InterPro" id="IPR047075">
    <property type="entry name" value="Paxillin_TGFB1I1_LIM_dom1"/>
</dbReference>
<feature type="region of interest" description="Disordered" evidence="15">
    <location>
        <begin position="1493"/>
        <end position="1513"/>
    </location>
</feature>
<dbReference type="Gene3D" id="2.10.110.10">
    <property type="entry name" value="Cysteine Rich Protein"/>
    <property type="match status" value="4"/>
</dbReference>
<dbReference type="InterPro" id="IPR001904">
    <property type="entry name" value="Paxillin_Lim_dom4"/>
</dbReference>
<feature type="compositionally biased region" description="Polar residues" evidence="15">
    <location>
        <begin position="60"/>
        <end position="75"/>
    </location>
</feature>
<dbReference type="GO" id="GO:0005925">
    <property type="term" value="C:focal adhesion"/>
    <property type="evidence" value="ECO:0007669"/>
    <property type="project" value="UniProtKB-SubCell"/>
</dbReference>
<feature type="region of interest" description="Disordered" evidence="15">
    <location>
        <begin position="1648"/>
        <end position="1717"/>
    </location>
</feature>
<dbReference type="GO" id="GO:0046872">
    <property type="term" value="F:metal ion binding"/>
    <property type="evidence" value="ECO:0007669"/>
    <property type="project" value="UniProtKB-KW"/>
</dbReference>
<evidence type="ECO:0000256" key="10">
    <source>
        <dbReference type="ARBA" id="ARBA00022949"/>
    </source>
</evidence>
<feature type="compositionally biased region" description="Polar residues" evidence="15">
    <location>
        <begin position="1127"/>
        <end position="1141"/>
    </location>
</feature>
<evidence type="ECO:0000256" key="6">
    <source>
        <dbReference type="ARBA" id="ARBA00022723"/>
    </source>
</evidence>
<feature type="compositionally biased region" description="Polar residues" evidence="15">
    <location>
        <begin position="1738"/>
        <end position="1752"/>
    </location>
</feature>
<dbReference type="FunFam" id="2.10.110.10:FF:000008">
    <property type="entry name" value="Paxillin isoform 1"/>
    <property type="match status" value="1"/>
</dbReference>
<feature type="compositionally biased region" description="Acidic residues" evidence="15">
    <location>
        <begin position="701"/>
        <end position="728"/>
    </location>
</feature>
<feature type="region of interest" description="Disordered" evidence="15">
    <location>
        <begin position="1309"/>
        <end position="1378"/>
    </location>
</feature>
<feature type="compositionally biased region" description="Basic and acidic residues" evidence="15">
    <location>
        <begin position="687"/>
        <end position="697"/>
    </location>
</feature>
<dbReference type="InterPro" id="IPR047072">
    <property type="entry name" value="Paxillin_Lim_dom2"/>
</dbReference>
<keyword evidence="11 14" id="KW-0440">LIM domain</keyword>
<dbReference type="Proteomes" id="UP000316079">
    <property type="component" value="Unassembled WGS sequence"/>
</dbReference>
<dbReference type="Pfam" id="PF03535">
    <property type="entry name" value="Paxillin"/>
    <property type="match status" value="1"/>
</dbReference>
<dbReference type="GO" id="GO:0007179">
    <property type="term" value="P:transforming growth factor beta receptor signaling pathway"/>
    <property type="evidence" value="ECO:0007669"/>
    <property type="project" value="TreeGrafter"/>
</dbReference>
<keyword evidence="18" id="KW-1185">Reference proteome</keyword>
<dbReference type="FunFam" id="2.10.110.10:FF:000009">
    <property type="entry name" value="Paxillin isoform 1"/>
    <property type="match status" value="1"/>
</dbReference>
<feature type="region of interest" description="Disordered" evidence="15">
    <location>
        <begin position="815"/>
        <end position="953"/>
    </location>
</feature>
<feature type="compositionally biased region" description="Low complexity" evidence="15">
    <location>
        <begin position="1665"/>
        <end position="1679"/>
    </location>
</feature>
<dbReference type="SMART" id="SM00132">
    <property type="entry name" value="LIM"/>
    <property type="match status" value="4"/>
</dbReference>
<dbReference type="PANTHER" id="PTHR24216">
    <property type="entry name" value="PAXILLIN-RELATED"/>
    <property type="match status" value="1"/>
</dbReference>
<feature type="domain" description="LIM zinc-binding" evidence="16">
    <location>
        <begin position="1892"/>
        <end position="1951"/>
    </location>
</feature>
<feature type="compositionally biased region" description="Low complexity" evidence="15">
    <location>
        <begin position="576"/>
        <end position="588"/>
    </location>
</feature>
<feature type="compositionally biased region" description="Basic and acidic residues" evidence="15">
    <location>
        <begin position="147"/>
        <end position="164"/>
    </location>
</feature>
<reference evidence="17 18" key="1">
    <citation type="journal article" date="2019" name="Sci. Data">
        <title>Hybrid genome assembly and annotation of Danionella translucida.</title>
        <authorList>
            <person name="Kadobianskyi M."/>
            <person name="Schulze L."/>
            <person name="Schuelke M."/>
            <person name="Judkewitz B."/>
        </authorList>
    </citation>
    <scope>NUCLEOTIDE SEQUENCE [LARGE SCALE GENOMIC DNA]</scope>
    <source>
        <strain evidence="17 18">Bolton</strain>
    </source>
</reference>
<gene>
    <name evidence="17" type="ORF">DNTS_029678</name>
</gene>
<feature type="compositionally biased region" description="Basic and acidic residues" evidence="15">
    <location>
        <begin position="239"/>
        <end position="260"/>
    </location>
</feature>
<feature type="region of interest" description="Disordered" evidence="15">
    <location>
        <begin position="1113"/>
        <end position="1154"/>
    </location>
</feature>
<comment type="caution">
    <text evidence="17">The sequence shown here is derived from an EMBL/GenBank/DDBJ whole genome shotgun (WGS) entry which is preliminary data.</text>
</comment>
<feature type="region of interest" description="Disordered" evidence="15">
    <location>
        <begin position="60"/>
        <end position="390"/>
    </location>
</feature>
<comment type="subcellular location">
    <subcellularLocation>
        <location evidence="2">Cell junction</location>
        <location evidence="2">Focal adhesion</location>
    </subcellularLocation>
    <subcellularLocation>
        <location evidence="3">Cytoplasm</location>
        <location evidence="3">Cell cortex</location>
    </subcellularLocation>
    <subcellularLocation>
        <location evidence="1">Cytoplasm</location>
        <location evidence="1">Cytoskeleton</location>
    </subcellularLocation>
</comment>
<dbReference type="Pfam" id="PF00412">
    <property type="entry name" value="LIM"/>
    <property type="match status" value="4"/>
</dbReference>
<keyword evidence="7" id="KW-0677">Repeat</keyword>
<evidence type="ECO:0000256" key="2">
    <source>
        <dbReference type="ARBA" id="ARBA00004246"/>
    </source>
</evidence>
<evidence type="ECO:0000256" key="11">
    <source>
        <dbReference type="ARBA" id="ARBA00023038"/>
    </source>
</evidence>
<dbReference type="InterPro" id="IPR001781">
    <property type="entry name" value="Znf_LIM"/>
</dbReference>
<feature type="compositionally biased region" description="Polar residues" evidence="15">
    <location>
        <begin position="1074"/>
        <end position="1088"/>
    </location>
</feature>
<feature type="compositionally biased region" description="Polar residues" evidence="15">
    <location>
        <begin position="589"/>
        <end position="600"/>
    </location>
</feature>
<dbReference type="PROSITE" id="PS50023">
    <property type="entry name" value="LIM_DOMAIN_2"/>
    <property type="match status" value="4"/>
</dbReference>
<keyword evidence="9" id="KW-0130">Cell adhesion</keyword>
<evidence type="ECO:0000256" key="12">
    <source>
        <dbReference type="ARBA" id="ARBA00023212"/>
    </source>
</evidence>
<dbReference type="CDD" id="cd09411">
    <property type="entry name" value="LIM4_Paxillin"/>
    <property type="match status" value="1"/>
</dbReference>
<dbReference type="GO" id="GO:0043542">
    <property type="term" value="P:endothelial cell migration"/>
    <property type="evidence" value="ECO:0007669"/>
    <property type="project" value="TreeGrafter"/>
</dbReference>
<dbReference type="CDD" id="cd09336">
    <property type="entry name" value="LIM1_Paxillin_like"/>
    <property type="match status" value="1"/>
</dbReference>
<dbReference type="PROSITE" id="PS00478">
    <property type="entry name" value="LIM_DOMAIN_1"/>
    <property type="match status" value="3"/>
</dbReference>
<proteinExistence type="predicted"/>
<feature type="compositionally biased region" description="Acidic residues" evidence="15">
    <location>
        <begin position="754"/>
        <end position="765"/>
    </location>
</feature>
<feature type="region of interest" description="Disordered" evidence="15">
    <location>
        <begin position="746"/>
        <end position="776"/>
    </location>
</feature>
<accession>A0A553QFN2</accession>
<keyword evidence="12" id="KW-0206">Cytoskeleton</keyword>
<feature type="compositionally biased region" description="Basic and acidic residues" evidence="15">
    <location>
        <begin position="346"/>
        <end position="390"/>
    </location>
</feature>
<evidence type="ECO:0000256" key="13">
    <source>
        <dbReference type="ARBA" id="ARBA00023808"/>
    </source>
</evidence>
<keyword evidence="8 14" id="KW-0862">Zinc</keyword>
<feature type="domain" description="LIM zinc-binding" evidence="16">
    <location>
        <begin position="1774"/>
        <end position="1833"/>
    </location>
</feature>
<evidence type="ECO:0000256" key="15">
    <source>
        <dbReference type="SAM" id="MobiDB-lite"/>
    </source>
</evidence>
<dbReference type="PANTHER" id="PTHR24216:SF11">
    <property type="entry name" value="PAXILLIN"/>
    <property type="match status" value="1"/>
</dbReference>
<evidence type="ECO:0000256" key="4">
    <source>
        <dbReference type="ARBA" id="ARBA00022490"/>
    </source>
</evidence>
<feature type="region of interest" description="Disordered" evidence="15">
    <location>
        <begin position="1418"/>
        <end position="1469"/>
    </location>
</feature>
<dbReference type="FunFam" id="2.10.110.10:FF:000012">
    <property type="entry name" value="Paxillin isoform 1"/>
    <property type="match status" value="1"/>
</dbReference>
<dbReference type="SUPFAM" id="SSF57716">
    <property type="entry name" value="Glucocorticoid receptor-like (DNA-binding domain)"/>
    <property type="match status" value="5"/>
</dbReference>
<protein>
    <recommendedName>
        <fullName evidence="13">Paxillin</fullName>
    </recommendedName>
</protein>
<dbReference type="InterPro" id="IPR032764">
    <property type="entry name" value="Tankyrase-bd_C"/>
</dbReference>
<sequence>MTCSLCVAMASWVEASSRDRSLSLSNPEKPLEEPAKPALTPKPHLMPKPFALQRNTTVRPIRAPQTNFRKVSSSDALLENLKPETPSQAPIKQDIKETVNVSNQSQATETVPKPDSKPKPEPNQSQISKPGDHVVNVQHRSRAKSLGSRDEKAQADTEGGKLEARCWPTRNRLSTNLTSKFEAPSQPYSEDIKMQTELKTEKEKQDAEKEPNDAEKQQLSGGSIKRRISLLFDRSAASQRREAFNKRDNAPSEMSLDIKQRIQSLSLDTPRTGLPSAGAPKSPSPEKNHSDEQMNERKSEENKPNTREINNSTEKEEEDKENHLHMAVYRRVGINLDEGGEQSEEEKERPVERKKEEQNRKTDEEETRRQADQERIMKEQEKEREKKIKEETERLKVEERLRKEREMEAIRKEKEMEEERKRIQEEERRKEEERLRKEREMEAIRKEKEIEEERKRFQEEERRKEEERLRKEREIEMIKKEKEIEEERKRIQEEERRNEEERLRKERDIERIHKEKEREEERQKEEERLRIEQENIDMLKKEKEISRRNLEMESMKEVRKEGEREEVPTAFDLISFDSPFDSFESSASQTLITSKTSPQPNEVIYDDFSVKPQRWGTRTRHPSSPSPTRKSPLPILEWSVPGSQGPAGDQVHVKSSEDLTGFEPEAFSTQKHSNRDAENGKASSLDGESKPEDRTQSTEDQLADCEAEEDAAQEEMEETGDLEICDAVDDSTTETRLNLALQRLNQRRQKADEETADASEQEELEPLPVLESAAPPLDSSVFRSKVDLGKKRSIKRITPSRAVRQKASLLTVNEGTLEPDWRFCDSTDAKVPPPATGGDSESEEELSQDVSPAPSQPKRVPVFPGMMDQSALMAQLKRRSGAIEANAPSEAQTPPSIPSRSPRTPSRSLGPRVLPAPNEKDSGRSGPSPSWLLELKSKKRMNQPESEASDRGEVLAVQENFLLRAPPVRGKDQSGVSRWEYALLADLESTTSHISKQAVFLADETPYSYPTGSDCYQDVFPQPRVASPSTETLNGSWVEKTDSKNSTAPSFSPPPKSASPRGSQSEEEHVYSFPNKQKSSESPAAVMTSSLGSNLSELDRLLLELNAVQHSTPSFPAEESVPPKPAVNSQRIVPQNGVTSTAKAPPPKIEKPKRNVPVKVVEEVRPSVESLLNELESSVPAPAPPPSVPVVPELHGVPDNTLAQEQTRISASSATRELDELMASLSDFKVQSNSGSVLNKEDSVSTKGEEFSTFDGTGLSKVPSVSETEESNNKLLLELHIVEESTTTEPVSTLVVASSKTYSEKVVVVSSESRLSPGPPEKTVSDVAKQEVNPPTSSSSKSLSPASMKKEAPSVCPKLASPVSTPRISSPVAKSPSPPEMILSSNRFVDVKCSSPMVVRKSPSPVTSIRAAKSPIPGAFAKTQSPEPGISRRSPMPTTITLPFPPVTSLTLTPKPSREKPEDSELGLLGISLPCPEPLLEEALDKLLMSTLSQPEHPEKAPSSPEGNDDEDDELLRLHQSAPQDWPDDFSFPEASDVSLDLPLLQPSAVERLSASGQLKSVISRTKETPNVHPMFRDGHLRRKMGPLILNKSNSQDLLIEELQGKLGIGRSERPRKQTPDDWLTEGVIVCSNPQRLKEERVVSPSVDKILIPPDSPSPQKKLLTKPVPQKPAPAAQIPAPLPPPPPPPREPTPPPPKDPTPPPSPKPLTPPPPAKVLASVGCQTEYEALFPPIMAQGKSSPTSVPKQSNKLDNMLGSLQSDLNRLGVQTVAKGVCGACKKPIAGQVVTAMGRTWHPEHFVCTHCQEEIGSRNFFERDGQPYCEKDYHSLFSPRCYYCNGPILDKVVTALDRTWHPEHFFCAQCGSFFGPEGFHEKEGKAYCRKDYFDMFAPKCGGCARAILENYISALNSLWHPECFVCRECFTPFVNGSFFEHEGQPYCEAHYHERRGSLCSGCQKPITGRCITAMSRKFHPEHFVCAFCLKQLNKGTFKEQNDKPYCQGCFIKLFS</sequence>
<evidence type="ECO:0000256" key="9">
    <source>
        <dbReference type="ARBA" id="ARBA00022889"/>
    </source>
</evidence>
<dbReference type="Pfam" id="PF15327">
    <property type="entry name" value="Tankyrase_bdg_C"/>
    <property type="match status" value="1"/>
</dbReference>
<feature type="region of interest" description="Disordered" evidence="15">
    <location>
        <begin position="484"/>
        <end position="527"/>
    </location>
</feature>